<accession>A0AAW8F2D6</accession>
<keyword evidence="1" id="KW-0812">Transmembrane</keyword>
<comment type="caution">
    <text evidence="3">The sequence shown here is derived from an EMBL/GenBank/DDBJ whole genome shotgun (WGS) entry which is preliminary data.</text>
</comment>
<evidence type="ECO:0000313" key="4">
    <source>
        <dbReference type="Proteomes" id="UP001244427"/>
    </source>
</evidence>
<dbReference type="RefSeq" id="WP_307298444.1">
    <property type="nucleotide sequence ID" value="NZ_JAUSXV010000001.1"/>
</dbReference>
<dbReference type="InterPro" id="IPR053150">
    <property type="entry name" value="Teicoplanin_resist-assoc"/>
</dbReference>
<protein>
    <submittedName>
        <fullName evidence="3">Glycopeptide antibiotics resistance protein</fullName>
    </submittedName>
</protein>
<dbReference type="Pfam" id="PF04892">
    <property type="entry name" value="VanZ"/>
    <property type="match status" value="1"/>
</dbReference>
<organism evidence="3 4">
    <name type="scientific">Microbacterium natoriense</name>
    <dbReference type="NCBI Taxonomy" id="284570"/>
    <lineage>
        <taxon>Bacteria</taxon>
        <taxon>Bacillati</taxon>
        <taxon>Actinomycetota</taxon>
        <taxon>Actinomycetes</taxon>
        <taxon>Micrococcales</taxon>
        <taxon>Microbacteriaceae</taxon>
        <taxon>Microbacterium</taxon>
    </lineage>
</organism>
<feature type="domain" description="VanZ-like" evidence="2">
    <location>
        <begin position="50"/>
        <end position="134"/>
    </location>
</feature>
<sequence length="152" mass="16276">MSSRRRFVRIATIAIGVPFLAVIAFLALTPRRIEERIPNVLDLVLATAHRLGWTSLDFMTLEILANVLVFIPVGIIAYVFAPRRLRWLALLAGPAASVSIELVQLLALPNRVPSIADVAENVLGATIGVALCALASRVLNSPASASPTLETS</sequence>
<evidence type="ECO:0000256" key="1">
    <source>
        <dbReference type="SAM" id="Phobius"/>
    </source>
</evidence>
<dbReference type="AlphaFoldDB" id="A0AAW8F2D6"/>
<dbReference type="InterPro" id="IPR006976">
    <property type="entry name" value="VanZ-like"/>
</dbReference>
<gene>
    <name evidence="3" type="ORF">QFZ53_003400</name>
</gene>
<evidence type="ECO:0000313" key="3">
    <source>
        <dbReference type="EMBL" id="MDQ0649204.1"/>
    </source>
</evidence>
<feature type="transmembrane region" description="Helical" evidence="1">
    <location>
        <begin position="7"/>
        <end position="28"/>
    </location>
</feature>
<reference evidence="3 4" key="1">
    <citation type="submission" date="2023-07" db="EMBL/GenBank/DDBJ databases">
        <title>Comparative genomics of wheat-associated soil bacteria to identify genetic determinants of phenazine resistance.</title>
        <authorList>
            <person name="Mouncey N."/>
        </authorList>
    </citation>
    <scope>NUCLEOTIDE SEQUENCE [LARGE SCALE GENOMIC DNA]</scope>
    <source>
        <strain evidence="3 4">W4I9-1</strain>
    </source>
</reference>
<feature type="transmembrane region" description="Helical" evidence="1">
    <location>
        <begin position="63"/>
        <end position="81"/>
    </location>
</feature>
<dbReference type="PANTHER" id="PTHR36834">
    <property type="entry name" value="MEMBRANE PROTEIN-RELATED"/>
    <property type="match status" value="1"/>
</dbReference>
<keyword evidence="4" id="KW-1185">Reference proteome</keyword>
<dbReference type="EMBL" id="JAUSXV010000001">
    <property type="protein sequence ID" value="MDQ0649204.1"/>
    <property type="molecule type" value="Genomic_DNA"/>
</dbReference>
<dbReference type="Proteomes" id="UP001244427">
    <property type="component" value="Unassembled WGS sequence"/>
</dbReference>
<name>A0AAW8F2D6_9MICO</name>
<keyword evidence="1" id="KW-1133">Transmembrane helix</keyword>
<keyword evidence="1" id="KW-0472">Membrane</keyword>
<dbReference type="PANTHER" id="PTHR36834:SF1">
    <property type="entry name" value="INTEGRAL MEMBRANE PROTEIN"/>
    <property type="match status" value="1"/>
</dbReference>
<evidence type="ECO:0000259" key="2">
    <source>
        <dbReference type="Pfam" id="PF04892"/>
    </source>
</evidence>
<proteinExistence type="predicted"/>